<name>A0A380EDK0_STAAU</name>
<proteinExistence type="predicted"/>
<accession>A0A380EDK0</accession>
<protein>
    <submittedName>
        <fullName evidence="1">RGD-containing lipoprotein</fullName>
    </submittedName>
</protein>
<organism evidence="1 2">
    <name type="scientific">Staphylococcus aureus</name>
    <dbReference type="NCBI Taxonomy" id="1280"/>
    <lineage>
        <taxon>Bacteria</taxon>
        <taxon>Bacillati</taxon>
        <taxon>Bacillota</taxon>
        <taxon>Bacilli</taxon>
        <taxon>Bacillales</taxon>
        <taxon>Staphylococcaceae</taxon>
        <taxon>Staphylococcus</taxon>
    </lineage>
</organism>
<reference evidence="1 2" key="1">
    <citation type="submission" date="2018-06" db="EMBL/GenBank/DDBJ databases">
        <authorList>
            <consortium name="Pathogen Informatics"/>
            <person name="Doyle S."/>
        </authorList>
    </citation>
    <scope>NUCLEOTIDE SEQUENCE [LARGE SCALE GENOMIC DNA]</scope>
    <source>
        <strain evidence="1 2">NCTC10702</strain>
    </source>
</reference>
<evidence type="ECO:0000313" key="1">
    <source>
        <dbReference type="EMBL" id="SUL30924.1"/>
    </source>
</evidence>
<sequence>MRQAVVNAIDQDQFIKFYRGDKFKIASPITPLVDTGNEQRQDLEKVEKAINQ</sequence>
<dbReference type="Proteomes" id="UP000254116">
    <property type="component" value="Unassembled WGS sequence"/>
</dbReference>
<evidence type="ECO:0000313" key="2">
    <source>
        <dbReference type="Proteomes" id="UP000254116"/>
    </source>
</evidence>
<dbReference type="EMBL" id="UHBY01000003">
    <property type="protein sequence ID" value="SUL30924.1"/>
    <property type="molecule type" value="Genomic_DNA"/>
</dbReference>
<gene>
    <name evidence="1" type="primary">rlp_3</name>
    <name evidence="1" type="ORF">NCTC10702_00390</name>
</gene>
<keyword evidence="1" id="KW-0449">Lipoprotein</keyword>
<dbReference type="AlphaFoldDB" id="A0A380EDK0"/>